<keyword evidence="2" id="KW-1185">Reference proteome</keyword>
<reference evidence="1 2" key="1">
    <citation type="submission" date="2012-08" db="EMBL/GenBank/DDBJ databases">
        <title>Oryza genome evolution.</title>
        <authorList>
            <person name="Wing R.A."/>
        </authorList>
    </citation>
    <scope>NUCLEOTIDE SEQUENCE</scope>
</reference>
<name>A0A0D9W3N0_9ORYZ</name>
<dbReference type="AlphaFoldDB" id="A0A0D9W3N0"/>
<evidence type="ECO:0000313" key="2">
    <source>
        <dbReference type="Proteomes" id="UP000032180"/>
    </source>
</evidence>
<organism evidence="1 2">
    <name type="scientific">Leersia perrieri</name>
    <dbReference type="NCBI Taxonomy" id="77586"/>
    <lineage>
        <taxon>Eukaryota</taxon>
        <taxon>Viridiplantae</taxon>
        <taxon>Streptophyta</taxon>
        <taxon>Embryophyta</taxon>
        <taxon>Tracheophyta</taxon>
        <taxon>Spermatophyta</taxon>
        <taxon>Magnoliopsida</taxon>
        <taxon>Liliopsida</taxon>
        <taxon>Poales</taxon>
        <taxon>Poaceae</taxon>
        <taxon>BOP clade</taxon>
        <taxon>Oryzoideae</taxon>
        <taxon>Oryzeae</taxon>
        <taxon>Oryzinae</taxon>
        <taxon>Leersia</taxon>
    </lineage>
</organism>
<proteinExistence type="predicted"/>
<reference evidence="2" key="2">
    <citation type="submission" date="2013-12" db="EMBL/GenBank/DDBJ databases">
        <authorList>
            <person name="Yu Y."/>
            <person name="Lee S."/>
            <person name="de Baynast K."/>
            <person name="Wissotski M."/>
            <person name="Liu L."/>
            <person name="Talag J."/>
            <person name="Goicoechea J."/>
            <person name="Angelova A."/>
            <person name="Jetty R."/>
            <person name="Kudrna D."/>
            <person name="Golser W."/>
            <person name="Rivera L."/>
            <person name="Zhang J."/>
            <person name="Wing R."/>
        </authorList>
    </citation>
    <scope>NUCLEOTIDE SEQUENCE</scope>
</reference>
<dbReference type="HOGENOM" id="CLU_108211_0_0_1"/>
<accession>A0A0D9W3N0</accession>
<dbReference type="EnsemblPlants" id="LPERR04G05590.1">
    <property type="protein sequence ID" value="LPERR04G05590.1"/>
    <property type="gene ID" value="LPERR04G05590"/>
</dbReference>
<protein>
    <submittedName>
        <fullName evidence="1">Uncharacterized protein</fullName>
    </submittedName>
</protein>
<evidence type="ECO:0000313" key="1">
    <source>
        <dbReference type="EnsemblPlants" id="LPERR04G05590.1"/>
    </source>
</evidence>
<dbReference type="Gramene" id="LPERR04G05590.1">
    <property type="protein sequence ID" value="LPERR04G05590.1"/>
    <property type="gene ID" value="LPERR04G05590"/>
</dbReference>
<dbReference type="Proteomes" id="UP000032180">
    <property type="component" value="Chromosome 4"/>
</dbReference>
<sequence length="185" mass="20779">MTSLMAQPMNESQIFAIGSAVYDINPPSGISVTLYRMPSANFALIYRWQVDQDAAGELSVEQRTTMTARCTTRTSYLYLPQDKLQAYTVPIDVRLGLSSQHAIWHPLRCQPNQICLALASPTRSASLSRKDGYDRAIVRAMCIGKNTLEDCATCLCIVELHIRCHYNDTRETSIWYSATSGYQIE</sequence>
<reference evidence="1" key="3">
    <citation type="submission" date="2015-04" db="UniProtKB">
        <authorList>
            <consortium name="EnsemblPlants"/>
        </authorList>
    </citation>
    <scope>IDENTIFICATION</scope>
</reference>